<organism evidence="10 11">
    <name type="scientific">Cyanobacterium aponinum 0216</name>
    <dbReference type="NCBI Taxonomy" id="2676140"/>
    <lineage>
        <taxon>Bacteria</taxon>
        <taxon>Bacillati</taxon>
        <taxon>Cyanobacteriota</taxon>
        <taxon>Cyanophyceae</taxon>
        <taxon>Oscillatoriophycideae</taxon>
        <taxon>Chroococcales</taxon>
        <taxon>Geminocystaceae</taxon>
        <taxon>Cyanobacterium</taxon>
    </lineage>
</organism>
<dbReference type="InterPro" id="IPR005144">
    <property type="entry name" value="ATP-cone_dom"/>
</dbReference>
<keyword evidence="7" id="KW-0479">Metal-binding</keyword>
<comment type="similarity">
    <text evidence="7">Belongs to the NrdR family.</text>
</comment>
<dbReference type="Pfam" id="PF22811">
    <property type="entry name" value="Zn_ribbon_NrdR"/>
    <property type="match status" value="1"/>
</dbReference>
<dbReference type="GO" id="GO:0005524">
    <property type="term" value="F:ATP binding"/>
    <property type="evidence" value="ECO:0007669"/>
    <property type="project" value="UniProtKB-UniRule"/>
</dbReference>
<dbReference type="InterPro" id="IPR003796">
    <property type="entry name" value="RNR_NrdR-like"/>
</dbReference>
<keyword evidence="3 7" id="KW-0067">ATP-binding</keyword>
<feature type="domain" description="ATP-cone" evidence="9">
    <location>
        <begin position="49"/>
        <end position="139"/>
    </location>
</feature>
<dbReference type="GO" id="GO:0008270">
    <property type="term" value="F:zinc ion binding"/>
    <property type="evidence" value="ECO:0007669"/>
    <property type="project" value="UniProtKB-UniRule"/>
</dbReference>
<evidence type="ECO:0000256" key="8">
    <source>
        <dbReference type="SAM" id="MobiDB-lite"/>
    </source>
</evidence>
<dbReference type="PROSITE" id="PS51161">
    <property type="entry name" value="ATP_CONE"/>
    <property type="match status" value="1"/>
</dbReference>
<evidence type="ECO:0000256" key="1">
    <source>
        <dbReference type="ARBA" id="ARBA00022491"/>
    </source>
</evidence>
<evidence type="ECO:0000256" key="3">
    <source>
        <dbReference type="ARBA" id="ARBA00022840"/>
    </source>
</evidence>
<dbReference type="InterPro" id="IPR055173">
    <property type="entry name" value="NrdR-like_N"/>
</dbReference>
<keyword evidence="7" id="KW-0863">Zinc-finger</keyword>
<comment type="cofactor">
    <cofactor evidence="7">
        <name>Zn(2+)</name>
        <dbReference type="ChEBI" id="CHEBI:29105"/>
    </cofactor>
    <text evidence="7">Binds 1 zinc ion.</text>
</comment>
<keyword evidence="6 7" id="KW-0804">Transcription</keyword>
<feature type="region of interest" description="Disordered" evidence="8">
    <location>
        <begin position="148"/>
        <end position="177"/>
    </location>
</feature>
<evidence type="ECO:0000256" key="2">
    <source>
        <dbReference type="ARBA" id="ARBA00022741"/>
    </source>
</evidence>
<dbReference type="AlphaFoldDB" id="A0A844GXQ6"/>
<keyword evidence="5 7" id="KW-0238">DNA-binding</keyword>
<dbReference type="HAMAP" id="MF_00440">
    <property type="entry name" value="NrdR"/>
    <property type="match status" value="1"/>
</dbReference>
<reference evidence="10 11" key="1">
    <citation type="submission" date="2019-11" db="EMBL/GenBank/DDBJ databases">
        <title>Isolation of a new High Light Tolerant Cyanobacteria.</title>
        <authorList>
            <person name="Dobson Z."/>
            <person name="Vaughn N."/>
            <person name="Vaughn M."/>
            <person name="Fromme P."/>
            <person name="Mazor Y."/>
        </authorList>
    </citation>
    <scope>NUCLEOTIDE SEQUENCE [LARGE SCALE GENOMIC DNA]</scope>
    <source>
        <strain evidence="10 11">0216</strain>
    </source>
</reference>
<dbReference type="NCBIfam" id="TIGR00244">
    <property type="entry name" value="transcriptional regulator NrdR"/>
    <property type="match status" value="1"/>
</dbReference>
<dbReference type="EMBL" id="WMIA01000007">
    <property type="protein sequence ID" value="MTF38776.1"/>
    <property type="molecule type" value="Genomic_DNA"/>
</dbReference>
<keyword evidence="2 7" id="KW-0547">Nucleotide-binding</keyword>
<accession>A0A844GXQ6</accession>
<keyword evidence="7" id="KW-0862">Zinc</keyword>
<dbReference type="PANTHER" id="PTHR30455">
    <property type="entry name" value="TRANSCRIPTIONAL REPRESSOR NRDR"/>
    <property type="match status" value="1"/>
</dbReference>
<evidence type="ECO:0000256" key="6">
    <source>
        <dbReference type="ARBA" id="ARBA00023163"/>
    </source>
</evidence>
<evidence type="ECO:0000313" key="10">
    <source>
        <dbReference type="EMBL" id="MTF38776.1"/>
    </source>
</evidence>
<dbReference type="PANTHER" id="PTHR30455:SF2">
    <property type="entry name" value="TRANSCRIPTIONAL REPRESSOR NRDR"/>
    <property type="match status" value="1"/>
</dbReference>
<keyword evidence="4 7" id="KW-0805">Transcription regulation</keyword>
<evidence type="ECO:0000256" key="5">
    <source>
        <dbReference type="ARBA" id="ARBA00023125"/>
    </source>
</evidence>
<sequence>MQCPSCHFNQTKVIESRTTEKAQSIRRRRECLQCHHRFTTYERIEFVAITVIKKDGSTESFDRSKVLRGIVRACEKTGIESELLDSIVDNLESEIENQFPREITSKQIGNLVLKQLSQISQVAYIRFASVYENFTSIEDFVATLKKLQNSPENSGNNPEPQSPISENENKKNQTTNQ</sequence>
<feature type="compositionally biased region" description="Low complexity" evidence="8">
    <location>
        <begin position="148"/>
        <end position="163"/>
    </location>
</feature>
<name>A0A844GXQ6_9CHRO</name>
<evidence type="ECO:0000256" key="7">
    <source>
        <dbReference type="HAMAP-Rule" id="MF_00440"/>
    </source>
</evidence>
<proteinExistence type="inferred from homology"/>
<dbReference type="Proteomes" id="UP000437131">
    <property type="component" value="Unassembled WGS sequence"/>
</dbReference>
<dbReference type="Pfam" id="PF03477">
    <property type="entry name" value="ATP-cone"/>
    <property type="match status" value="1"/>
</dbReference>
<gene>
    <name evidence="7 10" type="primary">nrdR</name>
    <name evidence="10" type="ORF">GGC33_07525</name>
</gene>
<keyword evidence="1 7" id="KW-0678">Repressor</keyword>
<comment type="caution">
    <text evidence="10">The sequence shown here is derived from an EMBL/GenBank/DDBJ whole genome shotgun (WGS) entry which is preliminary data.</text>
</comment>
<evidence type="ECO:0000256" key="4">
    <source>
        <dbReference type="ARBA" id="ARBA00023015"/>
    </source>
</evidence>
<dbReference type="GO" id="GO:0003677">
    <property type="term" value="F:DNA binding"/>
    <property type="evidence" value="ECO:0007669"/>
    <property type="project" value="UniProtKB-KW"/>
</dbReference>
<protein>
    <recommendedName>
        <fullName evidence="7">Transcriptional repressor NrdR</fullName>
    </recommendedName>
</protein>
<evidence type="ECO:0000313" key="11">
    <source>
        <dbReference type="Proteomes" id="UP000437131"/>
    </source>
</evidence>
<comment type="function">
    <text evidence="7">Negatively regulates transcription of bacterial ribonucleotide reductase nrd genes and operons by binding to NrdR-boxes.</text>
</comment>
<dbReference type="GO" id="GO:0045892">
    <property type="term" value="P:negative regulation of DNA-templated transcription"/>
    <property type="evidence" value="ECO:0007669"/>
    <property type="project" value="UniProtKB-UniRule"/>
</dbReference>
<dbReference type="RefSeq" id="WP_015220126.1">
    <property type="nucleotide sequence ID" value="NZ_WMIA01000007.1"/>
</dbReference>
<evidence type="ECO:0000259" key="9">
    <source>
        <dbReference type="PROSITE" id="PS51161"/>
    </source>
</evidence>
<feature type="zinc finger region" evidence="7">
    <location>
        <begin position="3"/>
        <end position="34"/>
    </location>
</feature>